<dbReference type="Proteomes" id="UP000265566">
    <property type="component" value="Chromosome 8"/>
</dbReference>
<dbReference type="Pfam" id="PF00190">
    <property type="entry name" value="Cupin_1"/>
    <property type="match status" value="2"/>
</dbReference>
<dbReference type="Gramene" id="rna49276">
    <property type="protein sequence ID" value="RHN42789.1"/>
    <property type="gene ID" value="gene49276"/>
</dbReference>
<dbReference type="InterPro" id="IPR014710">
    <property type="entry name" value="RmlC-like_jellyroll"/>
</dbReference>
<proteinExistence type="inferred from homology"/>
<keyword evidence="3" id="KW-0708">Seed storage protein</keyword>
<protein>
    <submittedName>
        <fullName evidence="6">Glutelin type-B-like protein</fullName>
    </submittedName>
    <submittedName>
        <fullName evidence="7">Putative 11-S seed storage protein, plant</fullName>
    </submittedName>
</protein>
<dbReference type="PRINTS" id="PR00439">
    <property type="entry name" value="11SGLOBULIN"/>
</dbReference>
<reference evidence="8" key="3">
    <citation type="submission" date="2015-04" db="UniProtKB">
        <authorList>
            <consortium name="EnsemblPlants"/>
        </authorList>
    </citation>
    <scope>IDENTIFICATION</scope>
    <source>
        <strain evidence="8">cv. Jemalong A17</strain>
    </source>
</reference>
<evidence type="ECO:0000256" key="4">
    <source>
        <dbReference type="ARBA" id="ARBA00023157"/>
    </source>
</evidence>
<reference evidence="6 9" key="2">
    <citation type="journal article" date="2014" name="BMC Genomics">
        <title>An improved genome release (version Mt4.0) for the model legume Medicago truncatula.</title>
        <authorList>
            <person name="Tang H."/>
            <person name="Krishnakumar V."/>
            <person name="Bidwell S."/>
            <person name="Rosen B."/>
            <person name="Chan A."/>
            <person name="Zhou S."/>
            <person name="Gentzbittel L."/>
            <person name="Childs K.L."/>
            <person name="Yandell M."/>
            <person name="Gundlach H."/>
            <person name="Mayer K.F."/>
            <person name="Schwartz D.C."/>
            <person name="Town C.D."/>
        </authorList>
    </citation>
    <scope>GENOME REANNOTATION</scope>
    <source>
        <strain evidence="8 9">cv. Jemalong A17</strain>
    </source>
</reference>
<accession>G7L8W2</accession>
<feature type="domain" description="Cupin type-1" evidence="5">
    <location>
        <begin position="164"/>
        <end position="288"/>
    </location>
</feature>
<dbReference type="Gene3D" id="2.60.120.10">
    <property type="entry name" value="Jelly Rolls"/>
    <property type="match status" value="2"/>
</dbReference>
<dbReference type="SMART" id="SM00835">
    <property type="entry name" value="Cupin_1"/>
    <property type="match status" value="2"/>
</dbReference>
<dbReference type="Proteomes" id="UP000002051">
    <property type="component" value="Chromosome 8"/>
</dbReference>
<comment type="similarity">
    <text evidence="1">Belongs to the 11S seed storage protein (globulins) family.</text>
</comment>
<evidence type="ECO:0000256" key="2">
    <source>
        <dbReference type="ARBA" id="ARBA00022761"/>
    </source>
</evidence>
<dbReference type="InterPro" id="IPR011051">
    <property type="entry name" value="RmlC_Cupin_sf"/>
</dbReference>
<dbReference type="AlphaFoldDB" id="G7L8W2"/>
<evidence type="ECO:0000313" key="7">
    <source>
        <dbReference type="EMBL" id="RHN42789.1"/>
    </source>
</evidence>
<evidence type="ECO:0000313" key="10">
    <source>
        <dbReference type="Proteomes" id="UP000265566"/>
    </source>
</evidence>
<feature type="domain" description="Cupin type-1" evidence="5">
    <location>
        <begin position="1"/>
        <end position="131"/>
    </location>
</feature>
<evidence type="ECO:0000313" key="8">
    <source>
        <dbReference type="EnsemblPlants" id="AET04452"/>
    </source>
</evidence>
<dbReference type="InterPro" id="IPR050253">
    <property type="entry name" value="Seed_Storage-Functional"/>
</dbReference>
<organism evidence="6 9">
    <name type="scientific">Medicago truncatula</name>
    <name type="common">Barrel medic</name>
    <name type="synonym">Medicago tribuloides</name>
    <dbReference type="NCBI Taxonomy" id="3880"/>
    <lineage>
        <taxon>Eukaryota</taxon>
        <taxon>Viridiplantae</taxon>
        <taxon>Streptophyta</taxon>
        <taxon>Embryophyta</taxon>
        <taxon>Tracheophyta</taxon>
        <taxon>Spermatophyta</taxon>
        <taxon>Magnoliopsida</taxon>
        <taxon>eudicotyledons</taxon>
        <taxon>Gunneridae</taxon>
        <taxon>Pentapetalae</taxon>
        <taxon>rosids</taxon>
        <taxon>fabids</taxon>
        <taxon>Fabales</taxon>
        <taxon>Fabaceae</taxon>
        <taxon>Papilionoideae</taxon>
        <taxon>50 kb inversion clade</taxon>
        <taxon>NPAAA clade</taxon>
        <taxon>Hologalegina</taxon>
        <taxon>IRL clade</taxon>
        <taxon>Trifolieae</taxon>
        <taxon>Medicago</taxon>
    </lineage>
</organism>
<dbReference type="OrthoDB" id="735591at2759"/>
<dbReference type="GO" id="GO:0045735">
    <property type="term" value="F:nutrient reservoir activity"/>
    <property type="evidence" value="ECO:0007669"/>
    <property type="project" value="UniProtKB-KW"/>
</dbReference>
<name>G7L8W2_MEDTR</name>
<dbReference type="EnsemblPlants" id="AET04452">
    <property type="protein sequence ID" value="AET04452"/>
    <property type="gene ID" value="MTR_8g088890"/>
</dbReference>
<dbReference type="eggNOG" id="ENOG502QUW2">
    <property type="taxonomic scope" value="Eukaryota"/>
</dbReference>
<sequence>MPVLASTNVGAGRLVLKPQGFALPHYADSSKVAYVIQGTDGVVGTVLPNTEKEVVLKLKQGDIIPVPIGTISWWYNEGGSDLIVVFLGETSNAHVPGQFTYFLLTGGQGIIGSFSNELTSKVYNLNKDEVNKLTKSQTGLLLVKLEKDQPMPKPTMDLTKKLVLDIDVAKPGIEVQNGGSITTITESEFHFIGDVGLSVIKVKLESNTIKAPSYLVNPLVQLIYIARGYGKIEIVGLNGKRVSDTQVKPGHLIVVPKFFVIAQIAGEEGMESYSIVTTTKPLSEELAGMASIWISALPHVLFVRALQPFLKYLCAS</sequence>
<reference evidence="6 9" key="1">
    <citation type="journal article" date="2011" name="Nature">
        <title>The Medicago genome provides insight into the evolution of rhizobial symbioses.</title>
        <authorList>
            <person name="Young N.D."/>
            <person name="Debelle F."/>
            <person name="Oldroyd G.E."/>
            <person name="Geurts R."/>
            <person name="Cannon S.B."/>
            <person name="Udvardi M.K."/>
            <person name="Benedito V.A."/>
            <person name="Mayer K.F."/>
            <person name="Gouzy J."/>
            <person name="Schoof H."/>
            <person name="Van de Peer Y."/>
            <person name="Proost S."/>
            <person name="Cook D.R."/>
            <person name="Meyers B.C."/>
            <person name="Spannagl M."/>
            <person name="Cheung F."/>
            <person name="De Mita S."/>
            <person name="Krishnakumar V."/>
            <person name="Gundlach H."/>
            <person name="Zhou S."/>
            <person name="Mudge J."/>
            <person name="Bharti A.K."/>
            <person name="Murray J.D."/>
            <person name="Naoumkina M.A."/>
            <person name="Rosen B."/>
            <person name="Silverstein K.A."/>
            <person name="Tang H."/>
            <person name="Rombauts S."/>
            <person name="Zhao P.X."/>
            <person name="Zhou P."/>
            <person name="Barbe V."/>
            <person name="Bardou P."/>
            <person name="Bechner M."/>
            <person name="Bellec A."/>
            <person name="Berger A."/>
            <person name="Berges H."/>
            <person name="Bidwell S."/>
            <person name="Bisseling T."/>
            <person name="Choisne N."/>
            <person name="Couloux A."/>
            <person name="Denny R."/>
            <person name="Deshpande S."/>
            <person name="Dai X."/>
            <person name="Doyle J.J."/>
            <person name="Dudez A.M."/>
            <person name="Farmer A.D."/>
            <person name="Fouteau S."/>
            <person name="Franken C."/>
            <person name="Gibelin C."/>
            <person name="Gish J."/>
            <person name="Goldstein S."/>
            <person name="Gonzalez A.J."/>
            <person name="Green P.J."/>
            <person name="Hallab A."/>
            <person name="Hartog M."/>
            <person name="Hua A."/>
            <person name="Humphray S.J."/>
            <person name="Jeong D.H."/>
            <person name="Jing Y."/>
            <person name="Jocker A."/>
            <person name="Kenton S.M."/>
            <person name="Kim D.J."/>
            <person name="Klee K."/>
            <person name="Lai H."/>
            <person name="Lang C."/>
            <person name="Lin S."/>
            <person name="Macmil S.L."/>
            <person name="Magdelenat G."/>
            <person name="Matthews L."/>
            <person name="McCorrison J."/>
            <person name="Monaghan E.L."/>
            <person name="Mun J.H."/>
            <person name="Najar F.Z."/>
            <person name="Nicholson C."/>
            <person name="Noirot C."/>
            <person name="O'Bleness M."/>
            <person name="Paule C.R."/>
            <person name="Poulain J."/>
            <person name="Prion F."/>
            <person name="Qin B."/>
            <person name="Qu C."/>
            <person name="Retzel E.F."/>
            <person name="Riddle C."/>
            <person name="Sallet E."/>
            <person name="Samain S."/>
            <person name="Samson N."/>
            <person name="Sanders I."/>
            <person name="Saurat O."/>
            <person name="Scarpelli C."/>
            <person name="Schiex T."/>
            <person name="Segurens B."/>
            <person name="Severin A.J."/>
            <person name="Sherrier D.J."/>
            <person name="Shi R."/>
            <person name="Sims S."/>
            <person name="Singer S.R."/>
            <person name="Sinharoy S."/>
            <person name="Sterck L."/>
            <person name="Viollet A."/>
            <person name="Wang B.B."/>
            <person name="Wang K."/>
            <person name="Wang M."/>
            <person name="Wang X."/>
            <person name="Warfsmann J."/>
            <person name="Weissenbach J."/>
            <person name="White D.D."/>
            <person name="White J.D."/>
            <person name="Wiley G.B."/>
            <person name="Wincker P."/>
            <person name="Xing Y."/>
            <person name="Yang L."/>
            <person name="Yao Z."/>
            <person name="Ying F."/>
            <person name="Zhai J."/>
            <person name="Zhou L."/>
            <person name="Zuber A."/>
            <person name="Denarie J."/>
            <person name="Dixon R.A."/>
            <person name="May G.D."/>
            <person name="Schwartz D.C."/>
            <person name="Rogers J."/>
            <person name="Quetier F."/>
            <person name="Town C.D."/>
            <person name="Roe B.A."/>
        </authorList>
    </citation>
    <scope>NUCLEOTIDE SEQUENCE [LARGE SCALE GENOMIC DNA]</scope>
    <source>
        <strain evidence="6">A17</strain>
        <strain evidence="8 9">cv. Jemalong A17</strain>
    </source>
</reference>
<dbReference type="InterPro" id="IPR006044">
    <property type="entry name" value="11S_seedstore_pln"/>
</dbReference>
<keyword evidence="2" id="KW-0758">Storage protein</keyword>
<dbReference type="KEGG" id="mtr:11433711"/>
<evidence type="ECO:0000256" key="1">
    <source>
        <dbReference type="ARBA" id="ARBA00007178"/>
    </source>
</evidence>
<dbReference type="CDD" id="cd02242">
    <property type="entry name" value="cupin_11S_legumin_N"/>
    <property type="match status" value="1"/>
</dbReference>
<dbReference type="PANTHER" id="PTHR31189:SF45">
    <property type="entry name" value="OS09G0552500 PROTEIN"/>
    <property type="match status" value="1"/>
</dbReference>
<gene>
    <name evidence="8" type="primary">11433711</name>
    <name evidence="6" type="ordered locus">MTR_8g088890</name>
    <name evidence="7" type="ORF">MtrunA17_Chr8g0380751</name>
</gene>
<reference evidence="7" key="5">
    <citation type="journal article" date="2018" name="Nat. Plants">
        <title>Whole-genome landscape of Medicago truncatula symbiotic genes.</title>
        <authorList>
            <person name="Pecrix Y."/>
            <person name="Gamas P."/>
            <person name="Carrere S."/>
        </authorList>
    </citation>
    <scope>NUCLEOTIDE SEQUENCE</scope>
    <source>
        <tissue evidence="7">Leaves</tissue>
    </source>
</reference>
<dbReference type="PANTHER" id="PTHR31189">
    <property type="entry name" value="OS03G0336100 PROTEIN-RELATED"/>
    <property type="match status" value="1"/>
</dbReference>
<dbReference type="EMBL" id="CM001224">
    <property type="protein sequence ID" value="AET04452.2"/>
    <property type="molecule type" value="Genomic_DNA"/>
</dbReference>
<evidence type="ECO:0000256" key="3">
    <source>
        <dbReference type="ARBA" id="ARBA00023129"/>
    </source>
</evidence>
<reference evidence="10" key="4">
    <citation type="journal article" date="2018" name="Nat. Plants">
        <title>Whole-genome landscape of Medicago truncatula symbiotic genes.</title>
        <authorList>
            <person name="Pecrix Y."/>
            <person name="Staton S.E."/>
            <person name="Sallet E."/>
            <person name="Lelandais-Briere C."/>
            <person name="Moreau S."/>
            <person name="Carrere S."/>
            <person name="Blein T."/>
            <person name="Jardinaud M.F."/>
            <person name="Latrasse D."/>
            <person name="Zouine M."/>
            <person name="Zahm M."/>
            <person name="Kreplak J."/>
            <person name="Mayjonade B."/>
            <person name="Satge C."/>
            <person name="Perez M."/>
            <person name="Cauet S."/>
            <person name="Marande W."/>
            <person name="Chantry-Darmon C."/>
            <person name="Lopez-Roques C."/>
            <person name="Bouchez O."/>
            <person name="Berard A."/>
            <person name="Debelle F."/>
            <person name="Munos S."/>
            <person name="Bendahmane A."/>
            <person name="Berges H."/>
            <person name="Niebel A."/>
            <person name="Buitink J."/>
            <person name="Frugier F."/>
            <person name="Benhamed M."/>
            <person name="Crespi M."/>
            <person name="Gouzy J."/>
            <person name="Gamas P."/>
        </authorList>
    </citation>
    <scope>NUCLEOTIDE SEQUENCE [LARGE SCALE GENOMIC DNA]</scope>
    <source>
        <strain evidence="10">cv. Jemalong A17</strain>
    </source>
</reference>
<dbReference type="HOGENOM" id="CLU_026341_0_0_1"/>
<keyword evidence="4" id="KW-1015">Disulfide bond</keyword>
<dbReference type="STRING" id="3880.G7L8W2"/>
<keyword evidence="9" id="KW-1185">Reference proteome</keyword>
<accession>A0A0C3Y5A9</accession>
<evidence type="ECO:0000313" key="9">
    <source>
        <dbReference type="Proteomes" id="UP000002051"/>
    </source>
</evidence>
<dbReference type="EMBL" id="PSQE01000008">
    <property type="protein sequence ID" value="RHN42789.1"/>
    <property type="molecule type" value="Genomic_DNA"/>
</dbReference>
<dbReference type="InterPro" id="IPR006045">
    <property type="entry name" value="Cupin_1"/>
</dbReference>
<dbReference type="SUPFAM" id="SSF51182">
    <property type="entry name" value="RmlC-like cupins"/>
    <property type="match status" value="2"/>
</dbReference>
<evidence type="ECO:0000313" key="6">
    <source>
        <dbReference type="EMBL" id="AET04452.2"/>
    </source>
</evidence>
<dbReference type="PaxDb" id="3880-AET04452"/>
<evidence type="ECO:0000259" key="5">
    <source>
        <dbReference type="SMART" id="SM00835"/>
    </source>
</evidence>